<evidence type="ECO:0000256" key="4">
    <source>
        <dbReference type="ARBA" id="ARBA00023136"/>
    </source>
</evidence>
<organism evidence="7 8">
    <name type="scientific">Acrobeloides nanus</name>
    <dbReference type="NCBI Taxonomy" id="290746"/>
    <lineage>
        <taxon>Eukaryota</taxon>
        <taxon>Metazoa</taxon>
        <taxon>Ecdysozoa</taxon>
        <taxon>Nematoda</taxon>
        <taxon>Chromadorea</taxon>
        <taxon>Rhabditida</taxon>
        <taxon>Tylenchina</taxon>
        <taxon>Cephalobomorpha</taxon>
        <taxon>Cephaloboidea</taxon>
        <taxon>Cephalobidae</taxon>
        <taxon>Acrobeloides</taxon>
    </lineage>
</organism>
<comment type="subcellular location">
    <subcellularLocation>
        <location evidence="1">Membrane</location>
    </subcellularLocation>
</comment>
<dbReference type="InterPro" id="IPR052665">
    <property type="entry name" value="Neuropeptide-GPCR"/>
</dbReference>
<dbReference type="Gene3D" id="1.20.1070.10">
    <property type="entry name" value="Rhodopsin 7-helix transmembrane proteins"/>
    <property type="match status" value="1"/>
</dbReference>
<accession>A0A914E829</accession>
<feature type="domain" description="G-protein coupled receptors family 1 profile" evidence="6">
    <location>
        <begin position="1"/>
        <end position="278"/>
    </location>
</feature>
<evidence type="ECO:0000256" key="3">
    <source>
        <dbReference type="ARBA" id="ARBA00022989"/>
    </source>
</evidence>
<evidence type="ECO:0000256" key="2">
    <source>
        <dbReference type="ARBA" id="ARBA00022692"/>
    </source>
</evidence>
<evidence type="ECO:0000313" key="8">
    <source>
        <dbReference type="WBParaSite" id="ACRNAN_scaffold634.g12056.t1"/>
    </source>
</evidence>
<evidence type="ECO:0000256" key="1">
    <source>
        <dbReference type="ARBA" id="ARBA00004370"/>
    </source>
</evidence>
<dbReference type="WBParaSite" id="ACRNAN_scaffold634.g12056.t1">
    <property type="protein sequence ID" value="ACRNAN_scaffold634.g12056.t1"/>
    <property type="gene ID" value="ACRNAN_scaffold634.g12056"/>
</dbReference>
<keyword evidence="2 5" id="KW-0812">Transmembrane</keyword>
<proteinExistence type="predicted"/>
<sequence length="311" mass="35520">MSICDSICLLALLCQTIFHTSIKIQSNVIHQNFYIHAIFCKLDMYLIHSMSAFSVWCWLTLSVLRYVAVFHPLKYHTIWRQPRYALGVLASTSLLLELWIPLIVSYDVKNRSCSESPDVISNSVVRTSHLLDILLSYMFPAFIRILLDGIVLSRCYQPNANEFPPVVLNRRHGISAPSGQAANDLVGEKAYLLVTINRSRGSISYKREQFVKKKNAMIMRSLTISAINLCCNLPSHVLRALWTLEEEPQIIPAQWMFVLEAISQLLYFGQFTCNAFYLSTTIYETSNPVKTYSTTIAPSRNNFSKIFDDDI</sequence>
<reference evidence="8" key="1">
    <citation type="submission" date="2022-11" db="UniProtKB">
        <authorList>
            <consortium name="WormBaseParasite"/>
        </authorList>
    </citation>
    <scope>IDENTIFICATION</scope>
</reference>
<protein>
    <submittedName>
        <fullName evidence="8">G-protein coupled receptors family 1 profile domain-containing protein</fullName>
    </submittedName>
</protein>
<dbReference type="Pfam" id="PF00001">
    <property type="entry name" value="7tm_1"/>
    <property type="match status" value="1"/>
</dbReference>
<dbReference type="GO" id="GO:0016020">
    <property type="term" value="C:membrane"/>
    <property type="evidence" value="ECO:0007669"/>
    <property type="project" value="UniProtKB-SubCell"/>
</dbReference>
<name>A0A914E829_9BILA</name>
<dbReference type="InterPro" id="IPR017452">
    <property type="entry name" value="GPCR_Rhodpsn_7TM"/>
</dbReference>
<evidence type="ECO:0000259" key="6">
    <source>
        <dbReference type="PROSITE" id="PS50262"/>
    </source>
</evidence>
<dbReference type="PANTHER" id="PTHR24224">
    <property type="entry name" value="CARDIOACCELERATORY PEPTIDE RECEPTOR-RELATED"/>
    <property type="match status" value="1"/>
</dbReference>
<dbReference type="AlphaFoldDB" id="A0A914E829"/>
<dbReference type="PANTHER" id="PTHR24224:SF37">
    <property type="entry name" value="G-PROTEIN COUPLED RECEPTORS FAMILY 1 PROFILE DOMAIN-CONTAINING PROTEIN"/>
    <property type="match status" value="1"/>
</dbReference>
<dbReference type="GO" id="GO:0004930">
    <property type="term" value="F:G protein-coupled receptor activity"/>
    <property type="evidence" value="ECO:0007669"/>
    <property type="project" value="InterPro"/>
</dbReference>
<feature type="transmembrane region" description="Helical" evidence="5">
    <location>
        <begin position="84"/>
        <end position="104"/>
    </location>
</feature>
<dbReference type="Proteomes" id="UP000887540">
    <property type="component" value="Unplaced"/>
</dbReference>
<keyword evidence="3 5" id="KW-1133">Transmembrane helix</keyword>
<keyword evidence="4 5" id="KW-0472">Membrane</keyword>
<dbReference type="InterPro" id="IPR000276">
    <property type="entry name" value="GPCR_Rhodpsn"/>
</dbReference>
<feature type="transmembrane region" description="Helical" evidence="5">
    <location>
        <begin position="45"/>
        <end position="64"/>
    </location>
</feature>
<evidence type="ECO:0000256" key="5">
    <source>
        <dbReference type="SAM" id="Phobius"/>
    </source>
</evidence>
<evidence type="ECO:0000313" key="7">
    <source>
        <dbReference type="Proteomes" id="UP000887540"/>
    </source>
</evidence>
<dbReference type="PROSITE" id="PS50262">
    <property type="entry name" value="G_PROTEIN_RECEP_F1_2"/>
    <property type="match status" value="1"/>
</dbReference>
<dbReference type="SUPFAM" id="SSF81321">
    <property type="entry name" value="Family A G protein-coupled receptor-like"/>
    <property type="match status" value="1"/>
</dbReference>
<keyword evidence="7" id="KW-1185">Reference proteome</keyword>